<dbReference type="AlphaFoldDB" id="A0A8H5GW15"/>
<name>A0A8H5GW15_9AGAR</name>
<keyword evidence="2" id="KW-1185">Reference proteome</keyword>
<reference evidence="1 2" key="1">
    <citation type="journal article" date="2020" name="ISME J.">
        <title>Uncovering the hidden diversity of litter-decomposition mechanisms in mushroom-forming fungi.</title>
        <authorList>
            <person name="Floudas D."/>
            <person name="Bentzer J."/>
            <person name="Ahren D."/>
            <person name="Johansson T."/>
            <person name="Persson P."/>
            <person name="Tunlid A."/>
        </authorList>
    </citation>
    <scope>NUCLEOTIDE SEQUENCE [LARGE SCALE GENOMIC DNA]</scope>
    <source>
        <strain evidence="1 2">CBS 291.85</strain>
    </source>
</reference>
<evidence type="ECO:0000313" key="1">
    <source>
        <dbReference type="EMBL" id="KAF5372213.1"/>
    </source>
</evidence>
<dbReference type="EMBL" id="JAACJM010000006">
    <property type="protein sequence ID" value="KAF5372213.1"/>
    <property type="molecule type" value="Genomic_DNA"/>
</dbReference>
<dbReference type="OrthoDB" id="2881796at2759"/>
<evidence type="ECO:0000313" key="2">
    <source>
        <dbReference type="Proteomes" id="UP000559256"/>
    </source>
</evidence>
<dbReference type="Proteomes" id="UP000559256">
    <property type="component" value="Unassembled WGS sequence"/>
</dbReference>
<sequence>MCSGLSLLLVPRAGTLLSFFHPSPVATFSFMPDAISFDDLKANPKIATPRTLENLANAAGACEDAFFQAIPIYMNYLPARLPLHPGNRSQINHVLTSHILARNSLSGIATGAKQDKLVSTDIQELLRQYWPRMWAWISFFIRSYVKTLVCNGEVAQFRDSFLSLASSLIYSLAFPGRIVDNLIRSPGIISFVVDQFFRNVQAHSFDAQATKNWYLTIRSLSRSIHWHTYGSIVKDAFDEVDPKFYSTVIERIVSVSQSPANITKLNSVVGTLTLVFTYAPRNQRVLRGTLEPVILVFRKAVTAADSGASEDTVFCLWECLSFLRAAVRSRGHVVLVDALENRLLPFLVRAMLLLSGGCSGPGYINVWVGAVCVTQKTYEDILEAIGAQSTSLAILKVLVKSLGTIKQKGYDEGYPEPFKAKRDVFKSVVEDRIAYRDLWRQAGTIMVGAINHRIVWGIPLLPASIGVRGVNTPISVARNVRNPAGGAIGWSVREYIENELVKGRMSPLDALDIDYRRFLVVDTIRRYQEDTVSEDQAYRSANPSYPTDKPLIHVHYYDRIPFRREVMSMDDVLKLLRDGSSFGNIFILKGNLCT</sequence>
<protein>
    <submittedName>
        <fullName evidence="1">Uncharacterized protein</fullName>
    </submittedName>
</protein>
<organism evidence="1 2">
    <name type="scientific">Tetrapyrgos nigripes</name>
    <dbReference type="NCBI Taxonomy" id="182062"/>
    <lineage>
        <taxon>Eukaryota</taxon>
        <taxon>Fungi</taxon>
        <taxon>Dikarya</taxon>
        <taxon>Basidiomycota</taxon>
        <taxon>Agaricomycotina</taxon>
        <taxon>Agaricomycetes</taxon>
        <taxon>Agaricomycetidae</taxon>
        <taxon>Agaricales</taxon>
        <taxon>Marasmiineae</taxon>
        <taxon>Marasmiaceae</taxon>
        <taxon>Tetrapyrgos</taxon>
    </lineage>
</organism>
<gene>
    <name evidence="1" type="ORF">D9758_004934</name>
</gene>
<comment type="caution">
    <text evidence="1">The sequence shown here is derived from an EMBL/GenBank/DDBJ whole genome shotgun (WGS) entry which is preliminary data.</text>
</comment>
<proteinExistence type="predicted"/>
<accession>A0A8H5GW15</accession>